<sequence length="309" mass="34979">MLLQLLFISSVASFWPHYPSPFCPPISFLGVFNIPNGHDPLLRRLFPSSGPALFHFGCWARACITVLKVLAQIGFGGYWRRLAFVVGLLDCDGGCLGCLVDVGGGVVLAGWDCGDLGRKKQLFSIENKEFLKCNPSLVDTSAEYNVFTRIHFVLLFSRQGKVRLTKWYSPYSQKERTKVIRELSGLILPRGPKLCHFVEWRGFKVVYRRYASLYFCMCINQDDNELEILEIIHLFVEVLDRYFGSVCELDLIFNFHKAYFILDELLIAGELQESSKKTVARLIAAQDSLVETAKEEASSISNIIVQATK</sequence>
<reference evidence="1" key="1">
    <citation type="submission" date="2022-02" db="EMBL/GenBank/DDBJ databases">
        <title>Plant Genome Project.</title>
        <authorList>
            <person name="Zhang R.-G."/>
        </authorList>
    </citation>
    <scope>NUCLEOTIDE SEQUENCE</scope>
    <source>
        <strain evidence="1">AT1</strain>
    </source>
</reference>
<organism evidence="1 2">
    <name type="scientific">Rhododendron molle</name>
    <name type="common">Chinese azalea</name>
    <name type="synonym">Azalea mollis</name>
    <dbReference type="NCBI Taxonomy" id="49168"/>
    <lineage>
        <taxon>Eukaryota</taxon>
        <taxon>Viridiplantae</taxon>
        <taxon>Streptophyta</taxon>
        <taxon>Embryophyta</taxon>
        <taxon>Tracheophyta</taxon>
        <taxon>Spermatophyta</taxon>
        <taxon>Magnoliopsida</taxon>
        <taxon>eudicotyledons</taxon>
        <taxon>Gunneridae</taxon>
        <taxon>Pentapetalae</taxon>
        <taxon>asterids</taxon>
        <taxon>Ericales</taxon>
        <taxon>Ericaceae</taxon>
        <taxon>Ericoideae</taxon>
        <taxon>Rhodoreae</taxon>
        <taxon>Rhododendron</taxon>
    </lineage>
</organism>
<dbReference type="Proteomes" id="UP001062846">
    <property type="component" value="Chromosome 11"/>
</dbReference>
<evidence type="ECO:0000313" key="2">
    <source>
        <dbReference type="Proteomes" id="UP001062846"/>
    </source>
</evidence>
<gene>
    <name evidence="1" type="ORF">RHMOL_Rhmol11G0119800</name>
</gene>
<proteinExistence type="predicted"/>
<evidence type="ECO:0000313" key="1">
    <source>
        <dbReference type="EMBL" id="KAI8531213.1"/>
    </source>
</evidence>
<dbReference type="EMBL" id="CM046398">
    <property type="protein sequence ID" value="KAI8531213.1"/>
    <property type="molecule type" value="Genomic_DNA"/>
</dbReference>
<name>A0ACC0LR63_RHOML</name>
<accession>A0ACC0LR63</accession>
<protein>
    <submittedName>
        <fullName evidence="1">Uncharacterized protein</fullName>
    </submittedName>
</protein>
<keyword evidence="2" id="KW-1185">Reference proteome</keyword>
<comment type="caution">
    <text evidence="1">The sequence shown here is derived from an EMBL/GenBank/DDBJ whole genome shotgun (WGS) entry which is preliminary data.</text>
</comment>